<dbReference type="PROSITE" id="PS51900">
    <property type="entry name" value="CB"/>
    <property type="match status" value="1"/>
</dbReference>
<dbReference type="PROSITE" id="PS51898">
    <property type="entry name" value="TYR_RECOMBINASE"/>
    <property type="match status" value="1"/>
</dbReference>
<accession>A0A8J7G9R4</accession>
<sequence>MELVQQPIGSIVKRDPETMRMLERKYDEAERQGMDAFHHFNDLEMVHWFLYAPKHLNRAHDRSARTIREYELELKQLITYLLQYGEEIGLDVTWEQQSLWKSLDKRHIRRYQQWLATDSPYVLQRGAYSSATLERKTSILSAFFRFLYESDYITRPIGDGLRIATVQKDERPNRDLGVYDVKRLLTYFKQQQHPIMFAIIQILTTTGLRNEEFCSLTVEQLKEDRIRGGHYLHVIGKGNKRRMIPLRPDTLRAIQLFRETRHASDEETAPLFTTSRGSAYTPSYFAQYVKKELSRVPDSYLPQDVIVTPHVFRHAFAIISKQNGADIYDIMRSLGHEKIETTMIYLEKLFEKERHTIHQWDETFEF</sequence>
<dbReference type="Gene3D" id="1.10.150.130">
    <property type="match status" value="1"/>
</dbReference>
<keyword evidence="8" id="KW-1185">Reference proteome</keyword>
<organism evidence="7 8">
    <name type="scientific">Savagea serpentis</name>
    <dbReference type="NCBI Taxonomy" id="2785297"/>
    <lineage>
        <taxon>Bacteria</taxon>
        <taxon>Bacillati</taxon>
        <taxon>Bacillota</taxon>
        <taxon>Bacilli</taxon>
        <taxon>Bacillales</taxon>
        <taxon>Caryophanaceae</taxon>
        <taxon>Savagea</taxon>
    </lineage>
</organism>
<reference evidence="7" key="1">
    <citation type="submission" date="2020-11" db="EMBL/GenBank/DDBJ databases">
        <title>Multidrug resistant novel bacterium Savagea serpentis sp. nov., isolated from the scats of a vine snake (Ahaetulla nasuta).</title>
        <authorList>
            <person name="Venkata Ramana V."/>
            <person name="Vikas Patil S."/>
            <person name="Yogita Lugani V."/>
        </authorList>
    </citation>
    <scope>NUCLEOTIDE SEQUENCE</scope>
    <source>
        <strain evidence="7">SN6</strain>
    </source>
</reference>
<dbReference type="PANTHER" id="PTHR30349">
    <property type="entry name" value="PHAGE INTEGRASE-RELATED"/>
    <property type="match status" value="1"/>
</dbReference>
<protein>
    <submittedName>
        <fullName evidence="7">Tyrosine-type recombinase/integrase</fullName>
    </submittedName>
</protein>
<dbReference type="InterPro" id="IPR050090">
    <property type="entry name" value="Tyrosine_recombinase_XerCD"/>
</dbReference>
<dbReference type="Proteomes" id="UP000622653">
    <property type="component" value="Unassembled WGS sequence"/>
</dbReference>
<keyword evidence="3" id="KW-0233">DNA recombination</keyword>
<evidence type="ECO:0000259" key="5">
    <source>
        <dbReference type="PROSITE" id="PS51898"/>
    </source>
</evidence>
<name>A0A8J7G9R4_9BACL</name>
<evidence type="ECO:0000313" key="7">
    <source>
        <dbReference type="EMBL" id="MBF4500520.1"/>
    </source>
</evidence>
<dbReference type="EMBL" id="JADKPV010000001">
    <property type="protein sequence ID" value="MBF4500520.1"/>
    <property type="molecule type" value="Genomic_DNA"/>
</dbReference>
<comment type="similarity">
    <text evidence="1">Belongs to the 'phage' integrase family.</text>
</comment>
<gene>
    <name evidence="7" type="ORF">IRY55_04010</name>
</gene>
<dbReference type="InterPro" id="IPR010998">
    <property type="entry name" value="Integrase_recombinase_N"/>
</dbReference>
<dbReference type="GO" id="GO:0003677">
    <property type="term" value="F:DNA binding"/>
    <property type="evidence" value="ECO:0007669"/>
    <property type="project" value="UniProtKB-UniRule"/>
</dbReference>
<evidence type="ECO:0000259" key="6">
    <source>
        <dbReference type="PROSITE" id="PS51900"/>
    </source>
</evidence>
<dbReference type="RefSeq" id="WP_194561956.1">
    <property type="nucleotide sequence ID" value="NZ_JADKPV010000001.1"/>
</dbReference>
<evidence type="ECO:0000256" key="3">
    <source>
        <dbReference type="ARBA" id="ARBA00023172"/>
    </source>
</evidence>
<evidence type="ECO:0000313" key="8">
    <source>
        <dbReference type="Proteomes" id="UP000622653"/>
    </source>
</evidence>
<proteinExistence type="inferred from homology"/>
<feature type="domain" description="Tyr recombinase" evidence="5">
    <location>
        <begin position="171"/>
        <end position="359"/>
    </location>
</feature>
<dbReference type="InterPro" id="IPR011010">
    <property type="entry name" value="DNA_brk_join_enz"/>
</dbReference>
<dbReference type="PANTHER" id="PTHR30349:SF41">
    <property type="entry name" value="INTEGRASE_RECOMBINASE PROTEIN MJ0367-RELATED"/>
    <property type="match status" value="1"/>
</dbReference>
<dbReference type="InterPro" id="IPR013762">
    <property type="entry name" value="Integrase-like_cat_sf"/>
</dbReference>
<dbReference type="AlphaFoldDB" id="A0A8J7G9R4"/>
<dbReference type="Gene3D" id="1.10.443.10">
    <property type="entry name" value="Intergrase catalytic core"/>
    <property type="match status" value="1"/>
</dbReference>
<dbReference type="GO" id="GO:0006310">
    <property type="term" value="P:DNA recombination"/>
    <property type="evidence" value="ECO:0007669"/>
    <property type="project" value="UniProtKB-KW"/>
</dbReference>
<comment type="caution">
    <text evidence="7">The sequence shown here is derived from an EMBL/GenBank/DDBJ whole genome shotgun (WGS) entry which is preliminary data.</text>
</comment>
<dbReference type="InterPro" id="IPR002104">
    <property type="entry name" value="Integrase_catalytic"/>
</dbReference>
<evidence type="ECO:0000256" key="4">
    <source>
        <dbReference type="PROSITE-ProRule" id="PRU01248"/>
    </source>
</evidence>
<dbReference type="InterPro" id="IPR044068">
    <property type="entry name" value="CB"/>
</dbReference>
<evidence type="ECO:0000256" key="1">
    <source>
        <dbReference type="ARBA" id="ARBA00008857"/>
    </source>
</evidence>
<dbReference type="GO" id="GO:0015074">
    <property type="term" value="P:DNA integration"/>
    <property type="evidence" value="ECO:0007669"/>
    <property type="project" value="InterPro"/>
</dbReference>
<dbReference type="Pfam" id="PF00589">
    <property type="entry name" value="Phage_integrase"/>
    <property type="match status" value="1"/>
</dbReference>
<keyword evidence="2 4" id="KW-0238">DNA-binding</keyword>
<evidence type="ECO:0000256" key="2">
    <source>
        <dbReference type="ARBA" id="ARBA00023125"/>
    </source>
</evidence>
<dbReference type="SUPFAM" id="SSF56349">
    <property type="entry name" value="DNA breaking-rejoining enzymes"/>
    <property type="match status" value="1"/>
</dbReference>
<feature type="domain" description="Core-binding (CB)" evidence="6">
    <location>
        <begin position="51"/>
        <end position="148"/>
    </location>
</feature>